<dbReference type="EMBL" id="HBUE01299343">
    <property type="protein sequence ID" value="CAG6578051.1"/>
    <property type="molecule type" value="Transcribed_RNA"/>
</dbReference>
<dbReference type="EMBL" id="HBUE01193386">
    <property type="protein sequence ID" value="CAG6526339.1"/>
    <property type="molecule type" value="Transcribed_RNA"/>
</dbReference>
<keyword evidence="1" id="KW-0472">Membrane</keyword>
<accession>A0A8D8H199</accession>
<keyword evidence="1" id="KW-0812">Transmembrane</keyword>
<name>A0A8D8H199_CULPI</name>
<dbReference type="EMBL" id="HBUE01299342">
    <property type="protein sequence ID" value="CAG6578050.1"/>
    <property type="molecule type" value="Transcribed_RNA"/>
</dbReference>
<sequence length="100" mass="11798">MIFFIFDAPSYLLDTKYSSSIVFFYIMAKCSASQIHVRCDFRWQNRVVICILFFVLFLFWVFFDQSSVSNSFHKNCNKKNNISFVPVLTELSAEAEIILR</sequence>
<reference evidence="2" key="1">
    <citation type="submission" date="2021-05" db="EMBL/GenBank/DDBJ databases">
        <authorList>
            <person name="Alioto T."/>
            <person name="Alioto T."/>
            <person name="Gomez Garrido J."/>
        </authorList>
    </citation>
    <scope>NUCLEOTIDE SEQUENCE</scope>
</reference>
<dbReference type="AlphaFoldDB" id="A0A8D8H199"/>
<feature type="transmembrane region" description="Helical" evidence="1">
    <location>
        <begin position="47"/>
        <end position="63"/>
    </location>
</feature>
<proteinExistence type="predicted"/>
<dbReference type="EMBL" id="HBUE01193385">
    <property type="protein sequence ID" value="CAG6526338.1"/>
    <property type="molecule type" value="Transcribed_RNA"/>
</dbReference>
<protein>
    <submittedName>
        <fullName evidence="2">(northern house mosquito) hypothetical protein</fullName>
    </submittedName>
</protein>
<organism evidence="2">
    <name type="scientific">Culex pipiens</name>
    <name type="common">House mosquito</name>
    <dbReference type="NCBI Taxonomy" id="7175"/>
    <lineage>
        <taxon>Eukaryota</taxon>
        <taxon>Metazoa</taxon>
        <taxon>Ecdysozoa</taxon>
        <taxon>Arthropoda</taxon>
        <taxon>Hexapoda</taxon>
        <taxon>Insecta</taxon>
        <taxon>Pterygota</taxon>
        <taxon>Neoptera</taxon>
        <taxon>Endopterygota</taxon>
        <taxon>Diptera</taxon>
        <taxon>Nematocera</taxon>
        <taxon>Culicoidea</taxon>
        <taxon>Culicidae</taxon>
        <taxon>Culicinae</taxon>
        <taxon>Culicini</taxon>
        <taxon>Culex</taxon>
        <taxon>Culex</taxon>
    </lineage>
</organism>
<keyword evidence="1" id="KW-1133">Transmembrane helix</keyword>
<evidence type="ECO:0000313" key="2">
    <source>
        <dbReference type="EMBL" id="CAG6526339.1"/>
    </source>
</evidence>
<evidence type="ECO:0000256" key="1">
    <source>
        <dbReference type="SAM" id="Phobius"/>
    </source>
</evidence>